<dbReference type="InterPro" id="IPR031335">
    <property type="entry name" value="Glyco_hydro_63_C"/>
</dbReference>
<evidence type="ECO:0000256" key="4">
    <source>
        <dbReference type="ARBA" id="ARBA00022801"/>
    </source>
</evidence>
<keyword evidence="5" id="KW-0256">Endoplasmic reticulum</keyword>
<keyword evidence="4 14" id="KW-0378">Hydrolase</keyword>
<dbReference type="Proteomes" id="UP000182544">
    <property type="component" value="Unassembled WGS sequence"/>
</dbReference>
<dbReference type="GO" id="GO:0009311">
    <property type="term" value="P:oligosaccharide metabolic process"/>
    <property type="evidence" value="ECO:0007669"/>
    <property type="project" value="InterPro"/>
</dbReference>
<keyword evidence="15" id="KW-1185">Reference proteome</keyword>
<evidence type="ECO:0000256" key="6">
    <source>
        <dbReference type="ARBA" id="ARBA00022968"/>
    </source>
</evidence>
<dbReference type="InterPro" id="IPR054491">
    <property type="entry name" value="MGH1-like_GH"/>
</dbReference>
<organism evidence="14 15">
    <name type="scientific">Flaviramulus basaltis</name>
    <dbReference type="NCBI Taxonomy" id="369401"/>
    <lineage>
        <taxon>Bacteria</taxon>
        <taxon>Pseudomonadati</taxon>
        <taxon>Bacteroidota</taxon>
        <taxon>Flavobacteriia</taxon>
        <taxon>Flavobacteriales</taxon>
        <taxon>Flavobacteriaceae</taxon>
        <taxon>Flaviramulus</taxon>
    </lineage>
</organism>
<proteinExistence type="inferred from homology"/>
<dbReference type="OrthoDB" id="9781878at2"/>
<dbReference type="GO" id="GO:0006487">
    <property type="term" value="P:protein N-linked glycosylation"/>
    <property type="evidence" value="ECO:0007669"/>
    <property type="project" value="TreeGrafter"/>
</dbReference>
<dbReference type="SUPFAM" id="SSF48208">
    <property type="entry name" value="Six-hairpin glycosidases"/>
    <property type="match status" value="1"/>
</dbReference>
<evidence type="ECO:0000256" key="11">
    <source>
        <dbReference type="ARBA" id="ARBA00038888"/>
    </source>
</evidence>
<evidence type="ECO:0000256" key="3">
    <source>
        <dbReference type="ARBA" id="ARBA00022692"/>
    </source>
</evidence>
<reference evidence="14 15" key="1">
    <citation type="submission" date="2016-10" db="EMBL/GenBank/DDBJ databases">
        <authorList>
            <person name="de Groot N.N."/>
        </authorList>
    </citation>
    <scope>NUCLEOTIDE SEQUENCE [LARGE SCALE GENOMIC DNA]</scope>
    <source>
        <strain evidence="14 15">DSM 18180</strain>
    </source>
</reference>
<accession>A0A1K2IRC7</accession>
<dbReference type="InterPro" id="IPR012341">
    <property type="entry name" value="6hp_glycosidase-like_sf"/>
</dbReference>
<evidence type="ECO:0000256" key="8">
    <source>
        <dbReference type="ARBA" id="ARBA00023136"/>
    </source>
</evidence>
<keyword evidence="9" id="KW-0325">Glycoprotein</keyword>
<evidence type="ECO:0000313" key="14">
    <source>
        <dbReference type="EMBL" id="SFZ95012.1"/>
    </source>
</evidence>
<evidence type="ECO:0000259" key="12">
    <source>
        <dbReference type="Pfam" id="PF03200"/>
    </source>
</evidence>
<keyword evidence="8" id="KW-0472">Membrane</keyword>
<evidence type="ECO:0000256" key="9">
    <source>
        <dbReference type="ARBA" id="ARBA00023180"/>
    </source>
</evidence>
<dbReference type="InterPro" id="IPR004888">
    <property type="entry name" value="Glycoside_hydrolase_63"/>
</dbReference>
<evidence type="ECO:0000256" key="1">
    <source>
        <dbReference type="ARBA" id="ARBA00004648"/>
    </source>
</evidence>
<dbReference type="GO" id="GO:0004573">
    <property type="term" value="F:Glc3Man9GlcNAc2 oligosaccharide glucosidase activity"/>
    <property type="evidence" value="ECO:0007669"/>
    <property type="project" value="UniProtKB-EC"/>
</dbReference>
<evidence type="ECO:0000256" key="5">
    <source>
        <dbReference type="ARBA" id="ARBA00022824"/>
    </source>
</evidence>
<dbReference type="InterPro" id="IPR008928">
    <property type="entry name" value="6-hairpin_glycosidase_sf"/>
</dbReference>
<dbReference type="Pfam" id="PF03200">
    <property type="entry name" value="Glyco_hydro_63"/>
    <property type="match status" value="1"/>
</dbReference>
<comment type="similarity">
    <text evidence="2">Belongs to the glycosyl hydrolase 63 family.</text>
</comment>
<dbReference type="Gene3D" id="1.50.10.10">
    <property type="match status" value="1"/>
</dbReference>
<evidence type="ECO:0000256" key="7">
    <source>
        <dbReference type="ARBA" id="ARBA00022989"/>
    </source>
</evidence>
<evidence type="ECO:0000313" key="15">
    <source>
        <dbReference type="Proteomes" id="UP000182544"/>
    </source>
</evidence>
<dbReference type="EC" id="3.2.1.106" evidence="11"/>
<keyword evidence="10" id="KW-0326">Glycosidase</keyword>
<keyword evidence="3" id="KW-0812">Transmembrane</keyword>
<dbReference type="STRING" id="369401.SAMN05428642_10632"/>
<keyword evidence="6" id="KW-0735">Signal-anchor</keyword>
<dbReference type="AlphaFoldDB" id="A0A1K2IRC7"/>
<evidence type="ECO:0000256" key="10">
    <source>
        <dbReference type="ARBA" id="ARBA00023295"/>
    </source>
</evidence>
<evidence type="ECO:0000256" key="2">
    <source>
        <dbReference type="ARBA" id="ARBA00010833"/>
    </source>
</evidence>
<dbReference type="RefSeq" id="WP_072403673.1">
    <property type="nucleotide sequence ID" value="NZ_FPKV01000006.1"/>
</dbReference>
<protein>
    <recommendedName>
        <fullName evidence="11">mannosyl-oligosaccharide glucosidase</fullName>
        <ecNumber evidence="11">3.2.1.106</ecNumber>
    </recommendedName>
</protein>
<dbReference type="EMBL" id="FPKV01000006">
    <property type="protein sequence ID" value="SFZ95012.1"/>
    <property type="molecule type" value="Genomic_DNA"/>
</dbReference>
<dbReference type="PANTHER" id="PTHR10412:SF11">
    <property type="entry name" value="MANNOSYL-OLIGOSACCHARIDE GLUCOSIDASE"/>
    <property type="match status" value="1"/>
</dbReference>
<evidence type="ECO:0000259" key="13">
    <source>
        <dbReference type="Pfam" id="PF22422"/>
    </source>
</evidence>
<sequence>MAEKTEEDKRLEEHYSEKKDWLHWGSYLSERQWGTVREDYSPYGTAWDYFTHDHSRSRTYRWGEDGIAGISDRYCNICFGIALWNGKDPILKERMFGLTGPEGNHGEDVKELYYYLENTPSHSYMKHLYKYPQNEFPYNQLVEENKRRGKNDLEYELLDTGIFDNNEYFDVFTEYAKADNEDILIKITIENRSDKKAKLHLLPTLWSRNFWSFMDMPEKPILKKQVKNNNTFVSINHVYVGNYNFYFETASKLLFTENETNTEKLFGTENNHPYKKDLFHKAVIDDDYDLATAKKEGTKFSPLYQLELEAGASKVIKLRLTNQTLKTPFNSGFDAVFEKRQQESADFYKEITKPKTPDLAAIQKQALAGLLWSKLYYNYDIESWLKGDPKEPKPPLERRKGRNSSWKTLRNHDIISMPDAWEYPWYAAWDLSFHCISLALVDCQFAKDQLILFTREWYMAPNGQIPAYEWNFSDVNPPVQAWATMELYKIEKKKTGKGDINFLKRMFNKLALNFTWWVNRLDSSENNVFEGGFLGLDNIGVFDRSHGIPGGGILEQVDGTSWMALFCLDMLEMSLEIAMVDDAYEDMATKYFGHFVYIAEALNQISIEYSGTWDDKDGFFYDKLIFPTGESIPIKVKSIAGLLSIAAVLCVKKETLKKLPKFEASVEWFVKHRKKTLKYPVVQDHVEGGDLLLSLVPKDRMQVLMKALLNENEFLSDYGIRSLSKTYENPYNIIINNINYSINYEPAESSTGLFGGNSNWRGPIWMPLNYLFIQSLKEFNIYYSNSISFEYPTSSNNIQNLEQIILGLSDRLIQIFKKDSQGNRPINELHVEKYKDPNFQDLVLFYEYFHGDTGRGVGASHQTGWTALIANLIEDI</sequence>
<dbReference type="Pfam" id="PF22422">
    <property type="entry name" value="MGH1-like_GH"/>
    <property type="match status" value="1"/>
</dbReference>
<gene>
    <name evidence="14" type="ORF">SAMN05428642_10632</name>
</gene>
<feature type="domain" description="Mannosylglycerate hydrolase MGH1-like glycoside hydrolase" evidence="13">
    <location>
        <begin position="423"/>
        <end position="527"/>
    </location>
</feature>
<comment type="subcellular location">
    <subcellularLocation>
        <location evidence="1">Endoplasmic reticulum membrane</location>
        <topology evidence="1">Single-pass type II membrane protein</topology>
    </subcellularLocation>
</comment>
<dbReference type="PANTHER" id="PTHR10412">
    <property type="entry name" value="MANNOSYL-OLIGOSACCHARIDE GLUCOSIDASE"/>
    <property type="match status" value="1"/>
</dbReference>
<name>A0A1K2IRC7_9FLAO</name>
<feature type="domain" description="Glycosyl hydrolase family 63 C-terminal" evidence="12">
    <location>
        <begin position="691"/>
        <end position="782"/>
    </location>
</feature>
<keyword evidence="7" id="KW-1133">Transmembrane helix</keyword>